<dbReference type="EMBL" id="AM746676">
    <property type="protein sequence ID" value="CAN92242.1"/>
    <property type="molecule type" value="Genomic_DNA"/>
</dbReference>
<evidence type="ECO:0000313" key="2">
    <source>
        <dbReference type="Proteomes" id="UP000002139"/>
    </source>
</evidence>
<reference evidence="1 2" key="1">
    <citation type="journal article" date="2007" name="Nat. Biotechnol.">
        <title>Complete genome sequence of the myxobacterium Sorangium cellulosum.</title>
        <authorList>
            <person name="Schneiker S."/>
            <person name="Perlova O."/>
            <person name="Kaiser O."/>
            <person name="Gerth K."/>
            <person name="Alici A."/>
            <person name="Altmeyer M.O."/>
            <person name="Bartels D."/>
            <person name="Bekel T."/>
            <person name="Beyer S."/>
            <person name="Bode E."/>
            <person name="Bode H.B."/>
            <person name="Bolten C.J."/>
            <person name="Choudhuri J.V."/>
            <person name="Doss S."/>
            <person name="Elnakady Y.A."/>
            <person name="Frank B."/>
            <person name="Gaigalat L."/>
            <person name="Goesmann A."/>
            <person name="Groeger C."/>
            <person name="Gross F."/>
            <person name="Jelsbak L."/>
            <person name="Jelsbak L."/>
            <person name="Kalinowski J."/>
            <person name="Kegler C."/>
            <person name="Knauber T."/>
            <person name="Konietzny S."/>
            <person name="Kopp M."/>
            <person name="Krause L."/>
            <person name="Krug D."/>
            <person name="Linke B."/>
            <person name="Mahmud T."/>
            <person name="Martinez-Arias R."/>
            <person name="McHardy A.C."/>
            <person name="Merai M."/>
            <person name="Meyer F."/>
            <person name="Mormann S."/>
            <person name="Munoz-Dorado J."/>
            <person name="Perez J."/>
            <person name="Pradella S."/>
            <person name="Rachid S."/>
            <person name="Raddatz G."/>
            <person name="Rosenau F."/>
            <person name="Rueckert C."/>
            <person name="Sasse F."/>
            <person name="Scharfe M."/>
            <person name="Schuster S.C."/>
            <person name="Suen G."/>
            <person name="Treuner-Lange A."/>
            <person name="Velicer G.J."/>
            <person name="Vorholter F.-J."/>
            <person name="Weissman K.J."/>
            <person name="Welch R.D."/>
            <person name="Wenzel S.C."/>
            <person name="Whitworth D.E."/>
            <person name="Wilhelm S."/>
            <person name="Wittmann C."/>
            <person name="Bloecker H."/>
            <person name="Puehler A."/>
            <person name="Mueller R."/>
        </authorList>
    </citation>
    <scope>NUCLEOTIDE SEQUENCE [LARGE SCALE GENOMIC DNA]</scope>
    <source>
        <strain evidence="2">So ce56</strain>
    </source>
</reference>
<dbReference type="BioCyc" id="SCEL448385:SCE_RS10720-MONOMER"/>
<gene>
    <name evidence="1" type="ordered locus">sce2083</name>
</gene>
<dbReference type="AlphaFoldDB" id="A9FV66"/>
<name>A9FV66_SORC5</name>
<dbReference type="KEGG" id="scl:sce2083"/>
<dbReference type="OrthoDB" id="5518537at2"/>
<accession>A9FV66</accession>
<evidence type="ECO:0000313" key="1">
    <source>
        <dbReference type="EMBL" id="CAN92242.1"/>
    </source>
</evidence>
<dbReference type="RefSeq" id="WP_012234718.1">
    <property type="nucleotide sequence ID" value="NC_010162.1"/>
</dbReference>
<sequence>MRPLLRLVSALVFRLPGHTARKLYRFALAEPGSLFTLRLAAARTPDLRRRALYLRHASDAVRHARMFHAAVRGRPGGARRPPNLHADAEDIHEALGEIGFLAWRQRAQIQARAWHAAHPWSRGMTITLLTLTMVDARSRRLFDGHRGGVRSRSRP</sequence>
<organism evidence="1 2">
    <name type="scientific">Sorangium cellulosum (strain So ce56)</name>
    <name type="common">Polyangium cellulosum (strain So ce56)</name>
    <dbReference type="NCBI Taxonomy" id="448385"/>
    <lineage>
        <taxon>Bacteria</taxon>
        <taxon>Pseudomonadati</taxon>
        <taxon>Myxococcota</taxon>
        <taxon>Polyangia</taxon>
        <taxon>Polyangiales</taxon>
        <taxon>Polyangiaceae</taxon>
        <taxon>Sorangium</taxon>
    </lineage>
</organism>
<keyword evidence="2" id="KW-1185">Reference proteome</keyword>
<dbReference type="Proteomes" id="UP000002139">
    <property type="component" value="Chromosome"/>
</dbReference>
<proteinExistence type="predicted"/>
<dbReference type="eggNOG" id="COG1633">
    <property type="taxonomic scope" value="Bacteria"/>
</dbReference>
<protein>
    <submittedName>
        <fullName evidence="1">Uncharacterized protein</fullName>
    </submittedName>
</protein>
<dbReference type="HOGENOM" id="CLU_1694381_0_0_7"/>